<evidence type="ECO:0000313" key="2">
    <source>
        <dbReference type="Proteomes" id="UP000655225"/>
    </source>
</evidence>
<dbReference type="Pfam" id="PF03140">
    <property type="entry name" value="DUF247"/>
    <property type="match status" value="1"/>
</dbReference>
<dbReference type="PANTHER" id="PTHR31549">
    <property type="entry name" value="PROTEIN, PUTATIVE (DUF247)-RELATED-RELATED"/>
    <property type="match status" value="1"/>
</dbReference>
<sequence length="344" mass="38939">MDSDEAYLVSAVEMSEKRVAKQEATQRRTVSAQPVLISNERDQSMNQIPFLVLEKLMSLRYKGDVWKQNLDKFINQQAILLGCRLSPITETSDPLHLLQLLRTKLLEVPPYIRKKWRSDGKIKNDCLSFHSVMELSSVGISCQRSSTCYLRDVQFQSGIYGMLSLPPITIDDSTRPLLLNLIAYKTCPDAPDDSAITSYICFMHALINRADDVKELRSKGILLNFHGSDEQVADLFTKLSTDLVPDVDEPYGVVNGRIEKYYHSKMIPISLRIWMVDSFFISVAKFCLVCVDDDFQIVATYANSTHDNSTRQVKMPDLADCLTPRQVFGDVLSAMQTYVLDIGS</sequence>
<dbReference type="Proteomes" id="UP000655225">
    <property type="component" value="Unassembled WGS sequence"/>
</dbReference>
<keyword evidence="2" id="KW-1185">Reference proteome</keyword>
<reference evidence="1 2" key="1">
    <citation type="submission" date="2020-04" db="EMBL/GenBank/DDBJ databases">
        <title>Plant Genome Project.</title>
        <authorList>
            <person name="Zhang R.-G."/>
        </authorList>
    </citation>
    <scope>NUCLEOTIDE SEQUENCE [LARGE SCALE GENOMIC DNA]</scope>
    <source>
        <strain evidence="1">YNK0</strain>
        <tissue evidence="1">Leaf</tissue>
    </source>
</reference>
<accession>A0A834Z221</accession>
<evidence type="ECO:0000313" key="1">
    <source>
        <dbReference type="EMBL" id="KAF8398277.1"/>
    </source>
</evidence>
<proteinExistence type="predicted"/>
<gene>
    <name evidence="1" type="ORF">HHK36_017204</name>
</gene>
<dbReference type="OrthoDB" id="1849062at2759"/>
<name>A0A834Z221_TETSI</name>
<organism evidence="1 2">
    <name type="scientific">Tetracentron sinense</name>
    <name type="common">Spur-leaf</name>
    <dbReference type="NCBI Taxonomy" id="13715"/>
    <lineage>
        <taxon>Eukaryota</taxon>
        <taxon>Viridiplantae</taxon>
        <taxon>Streptophyta</taxon>
        <taxon>Embryophyta</taxon>
        <taxon>Tracheophyta</taxon>
        <taxon>Spermatophyta</taxon>
        <taxon>Magnoliopsida</taxon>
        <taxon>Trochodendrales</taxon>
        <taxon>Trochodendraceae</taxon>
        <taxon>Tetracentron</taxon>
    </lineage>
</organism>
<comment type="caution">
    <text evidence="1">The sequence shown here is derived from an EMBL/GenBank/DDBJ whole genome shotgun (WGS) entry which is preliminary data.</text>
</comment>
<protein>
    <submittedName>
        <fullName evidence="1">Uncharacterized protein</fullName>
    </submittedName>
</protein>
<dbReference type="PANTHER" id="PTHR31549:SF149">
    <property type="entry name" value="ISOPRENOID SYNTHASE DOMAIN-CONTAINING PROTEIN"/>
    <property type="match status" value="1"/>
</dbReference>
<dbReference type="InterPro" id="IPR004158">
    <property type="entry name" value="DUF247_pln"/>
</dbReference>
<dbReference type="OMA" id="KACTIPR"/>
<dbReference type="EMBL" id="JABCRI010000011">
    <property type="protein sequence ID" value="KAF8398277.1"/>
    <property type="molecule type" value="Genomic_DNA"/>
</dbReference>
<dbReference type="AlphaFoldDB" id="A0A834Z221"/>